<organism evidence="2 3">
    <name type="scientific">Riccia sorocarpa</name>
    <dbReference type="NCBI Taxonomy" id="122646"/>
    <lineage>
        <taxon>Eukaryota</taxon>
        <taxon>Viridiplantae</taxon>
        <taxon>Streptophyta</taxon>
        <taxon>Embryophyta</taxon>
        <taxon>Marchantiophyta</taxon>
        <taxon>Marchantiopsida</taxon>
        <taxon>Marchantiidae</taxon>
        <taxon>Marchantiales</taxon>
        <taxon>Ricciaceae</taxon>
        <taxon>Riccia</taxon>
    </lineage>
</organism>
<evidence type="ECO:0000313" key="3">
    <source>
        <dbReference type="Proteomes" id="UP001633002"/>
    </source>
</evidence>
<feature type="region of interest" description="Disordered" evidence="1">
    <location>
        <begin position="91"/>
        <end position="127"/>
    </location>
</feature>
<keyword evidence="3" id="KW-1185">Reference proteome</keyword>
<dbReference type="InterPro" id="IPR038737">
    <property type="entry name" value="SF3b_su1-like"/>
</dbReference>
<accession>A0ABD3H7M4</accession>
<dbReference type="EMBL" id="JBJQOH010000004">
    <property type="protein sequence ID" value="KAL3686856.1"/>
    <property type="molecule type" value="Genomic_DNA"/>
</dbReference>
<feature type="compositionally biased region" description="Basic and acidic residues" evidence="1">
    <location>
        <begin position="95"/>
        <end position="121"/>
    </location>
</feature>
<dbReference type="AlphaFoldDB" id="A0ABD3H7M4"/>
<evidence type="ECO:0000313" key="2">
    <source>
        <dbReference type="EMBL" id="KAL3686856.1"/>
    </source>
</evidence>
<reference evidence="2 3" key="1">
    <citation type="submission" date="2024-09" db="EMBL/GenBank/DDBJ databases">
        <title>Chromosome-scale assembly of Riccia sorocarpa.</title>
        <authorList>
            <person name="Paukszto L."/>
        </authorList>
    </citation>
    <scope>NUCLEOTIDE SEQUENCE [LARGE SCALE GENOMIC DNA]</scope>
    <source>
        <strain evidence="2">LP-2024</strain>
        <tissue evidence="2">Aerial parts of the thallus</tissue>
    </source>
</reference>
<dbReference type="Proteomes" id="UP001633002">
    <property type="component" value="Unassembled WGS sequence"/>
</dbReference>
<evidence type="ECO:0000256" key="1">
    <source>
        <dbReference type="SAM" id="MobiDB-lite"/>
    </source>
</evidence>
<gene>
    <name evidence="2" type="ORF">R1sor_013165</name>
</gene>
<dbReference type="PANTHER" id="PTHR12097">
    <property type="entry name" value="SPLICING FACTOR 3B, SUBUNIT 1-RELATED"/>
    <property type="match status" value="1"/>
</dbReference>
<sequence length="232" mass="27102">MASYTAPKSVLTDVPRGEVTDEALGLRRPQRIIDREDDYRKRRLRRALSPERHDAFAAGSKTPDVSVRTYADVMREEMLKRDTEETLRLIAKKRKTEETEPNRSKPASTREVRGRESEVRGTRTKPASTREIHGFRESEVMGNRTKPTSTRDVHSRFMMSQHMQRWLEWFLLLAREVPWRNSPTYMGYREAGKADLLELRFQASSKGQVKMQPGKEISTRYNLVHILERVVE</sequence>
<proteinExistence type="predicted"/>
<comment type="caution">
    <text evidence="2">The sequence shown here is derived from an EMBL/GenBank/DDBJ whole genome shotgun (WGS) entry which is preliminary data.</text>
</comment>
<name>A0ABD3H7M4_9MARC</name>
<protein>
    <submittedName>
        <fullName evidence="2">Uncharacterized protein</fullName>
    </submittedName>
</protein>